<dbReference type="PANTHER" id="PTHR45648:SF22">
    <property type="entry name" value="GDSL LIPASE_ACYLHYDROLASE FAMILY PROTEIN (AFU_ORTHOLOGUE AFUA_4G14700)"/>
    <property type="match status" value="1"/>
</dbReference>
<evidence type="ECO:0008006" key="5">
    <source>
        <dbReference type="Google" id="ProtNLM"/>
    </source>
</evidence>
<dbReference type="GO" id="GO:0016788">
    <property type="term" value="F:hydrolase activity, acting on ester bonds"/>
    <property type="evidence" value="ECO:0007669"/>
    <property type="project" value="InterPro"/>
</dbReference>
<dbReference type="InterPro" id="IPR051058">
    <property type="entry name" value="GDSL_Est/Lipase"/>
</dbReference>
<dbReference type="Proteomes" id="UP001385951">
    <property type="component" value="Unassembled WGS sequence"/>
</dbReference>
<dbReference type="InterPro" id="IPR036514">
    <property type="entry name" value="SGNH_hydro_sf"/>
</dbReference>
<name>A0AAW0FMF4_9APHY</name>
<dbReference type="PANTHER" id="PTHR45648">
    <property type="entry name" value="GDSL LIPASE/ACYLHYDROLASE FAMILY PROTEIN (AFU_ORTHOLOGUE AFUA_4G14700)"/>
    <property type="match status" value="1"/>
</dbReference>
<sequence>MRIRSSLVLTLPLFAPLSHSAGIPAGSIKNLITFGDSYTDIVNTGDHGTAWPVYAADYGKFNLHSYAISGAACDERLTPRNNGHYIVQDELPAYFNDTKNGLKLSPKETIYTIWIGTNDVGDSTLLTGQQSEGTTIVQVTQCAVNWVKTLYDSGARNFLFQNMLPLQLVTLYRKDAYLPQSWPIPHNQTEWSIFMTELVSSGNEISRLMLQQLGRELAGAHIGLFDSNSLFQDMFDHPANYLNGTAPLNVTGSISSCPVGAPCTLVSGTDRDSYLWYDELHPSEQADRQLARQIVDAVQHGSRRWTTWFS</sequence>
<feature type="signal peptide" evidence="2">
    <location>
        <begin position="1"/>
        <end position="20"/>
    </location>
</feature>
<comment type="caution">
    <text evidence="3">The sequence shown here is derived from an EMBL/GenBank/DDBJ whole genome shotgun (WGS) entry which is preliminary data.</text>
</comment>
<dbReference type="EMBL" id="JASBNA010000051">
    <property type="protein sequence ID" value="KAK7680179.1"/>
    <property type="molecule type" value="Genomic_DNA"/>
</dbReference>
<protein>
    <recommendedName>
        <fullName evidence="5">Carbohydrate esterase family 16 protein</fullName>
    </recommendedName>
</protein>
<feature type="chain" id="PRO_5043866678" description="Carbohydrate esterase family 16 protein" evidence="2">
    <location>
        <begin position="21"/>
        <end position="310"/>
    </location>
</feature>
<evidence type="ECO:0000313" key="3">
    <source>
        <dbReference type="EMBL" id="KAK7680179.1"/>
    </source>
</evidence>
<gene>
    <name evidence="3" type="ORF">QCA50_016688</name>
</gene>
<dbReference type="SUPFAM" id="SSF52266">
    <property type="entry name" value="SGNH hydrolase"/>
    <property type="match status" value="1"/>
</dbReference>
<keyword evidence="1" id="KW-0378">Hydrolase</keyword>
<evidence type="ECO:0000256" key="2">
    <source>
        <dbReference type="SAM" id="SignalP"/>
    </source>
</evidence>
<organism evidence="3 4">
    <name type="scientific">Cerrena zonata</name>
    <dbReference type="NCBI Taxonomy" id="2478898"/>
    <lineage>
        <taxon>Eukaryota</taxon>
        <taxon>Fungi</taxon>
        <taxon>Dikarya</taxon>
        <taxon>Basidiomycota</taxon>
        <taxon>Agaricomycotina</taxon>
        <taxon>Agaricomycetes</taxon>
        <taxon>Polyporales</taxon>
        <taxon>Cerrenaceae</taxon>
        <taxon>Cerrena</taxon>
    </lineage>
</organism>
<evidence type="ECO:0000256" key="1">
    <source>
        <dbReference type="ARBA" id="ARBA00022801"/>
    </source>
</evidence>
<dbReference type="Gene3D" id="3.40.50.1110">
    <property type="entry name" value="SGNH hydrolase"/>
    <property type="match status" value="1"/>
</dbReference>
<keyword evidence="2" id="KW-0732">Signal</keyword>
<accession>A0AAW0FMF4</accession>
<proteinExistence type="predicted"/>
<reference evidence="3 4" key="1">
    <citation type="submission" date="2022-09" db="EMBL/GenBank/DDBJ databases">
        <authorList>
            <person name="Palmer J.M."/>
        </authorList>
    </citation>
    <scope>NUCLEOTIDE SEQUENCE [LARGE SCALE GENOMIC DNA]</scope>
    <source>
        <strain evidence="3 4">DSM 7382</strain>
    </source>
</reference>
<dbReference type="InterPro" id="IPR001087">
    <property type="entry name" value="GDSL"/>
</dbReference>
<dbReference type="AlphaFoldDB" id="A0AAW0FMF4"/>
<dbReference type="Pfam" id="PF00657">
    <property type="entry name" value="Lipase_GDSL"/>
    <property type="match status" value="1"/>
</dbReference>
<keyword evidence="4" id="KW-1185">Reference proteome</keyword>
<evidence type="ECO:0000313" key="4">
    <source>
        <dbReference type="Proteomes" id="UP001385951"/>
    </source>
</evidence>